<dbReference type="Proteomes" id="UP000266723">
    <property type="component" value="Unassembled WGS sequence"/>
</dbReference>
<name>A0ABQ7D0N1_BRACR</name>
<evidence type="ECO:0000313" key="2">
    <source>
        <dbReference type="EMBL" id="KAF3564499.1"/>
    </source>
</evidence>
<protein>
    <submittedName>
        <fullName evidence="2">Uncharacterized protein</fullName>
    </submittedName>
</protein>
<dbReference type="EMBL" id="QGKV02000759">
    <property type="protein sequence ID" value="KAF3564499.1"/>
    <property type="molecule type" value="Genomic_DNA"/>
</dbReference>
<organism evidence="2 3">
    <name type="scientific">Brassica cretica</name>
    <name type="common">Mustard</name>
    <dbReference type="NCBI Taxonomy" id="69181"/>
    <lineage>
        <taxon>Eukaryota</taxon>
        <taxon>Viridiplantae</taxon>
        <taxon>Streptophyta</taxon>
        <taxon>Embryophyta</taxon>
        <taxon>Tracheophyta</taxon>
        <taxon>Spermatophyta</taxon>
        <taxon>Magnoliopsida</taxon>
        <taxon>eudicotyledons</taxon>
        <taxon>Gunneridae</taxon>
        <taxon>Pentapetalae</taxon>
        <taxon>rosids</taxon>
        <taxon>malvids</taxon>
        <taxon>Brassicales</taxon>
        <taxon>Brassicaceae</taxon>
        <taxon>Brassiceae</taxon>
        <taxon>Brassica</taxon>
    </lineage>
</organism>
<accession>A0ABQ7D0N1</accession>
<evidence type="ECO:0000256" key="1">
    <source>
        <dbReference type="SAM" id="Phobius"/>
    </source>
</evidence>
<proteinExistence type="predicted"/>
<evidence type="ECO:0000313" key="3">
    <source>
        <dbReference type="Proteomes" id="UP000266723"/>
    </source>
</evidence>
<keyword evidence="1" id="KW-0472">Membrane</keyword>
<comment type="caution">
    <text evidence="2">The sequence shown here is derived from an EMBL/GenBank/DDBJ whole genome shotgun (WGS) entry which is preliminary data.</text>
</comment>
<reference evidence="2 3" key="1">
    <citation type="journal article" date="2020" name="BMC Genomics">
        <title>Intraspecific diversification of the crop wild relative Brassica cretica Lam. using demographic model selection.</title>
        <authorList>
            <person name="Kioukis A."/>
            <person name="Michalopoulou V.A."/>
            <person name="Briers L."/>
            <person name="Pirintsos S."/>
            <person name="Studholme D.J."/>
            <person name="Pavlidis P."/>
            <person name="Sarris P.F."/>
        </authorList>
    </citation>
    <scope>NUCLEOTIDE SEQUENCE [LARGE SCALE GENOMIC DNA]</scope>
    <source>
        <strain evidence="3">cv. PFS-1207/04</strain>
    </source>
</reference>
<gene>
    <name evidence="2" type="ORF">DY000_02015057</name>
</gene>
<keyword evidence="1" id="KW-0812">Transmembrane</keyword>
<feature type="transmembrane region" description="Helical" evidence="1">
    <location>
        <begin position="57"/>
        <end position="76"/>
    </location>
</feature>
<keyword evidence="1" id="KW-1133">Transmembrane helix</keyword>
<keyword evidence="3" id="KW-1185">Reference proteome</keyword>
<sequence>MTSFFSFVSCISLSPRHLLYPEPSRWRFPMNRSNPMSRSLLVFFLNLVTGEVRNPSVIFFFSFLFLLLDLLSRVFGGSTYTFICRSGSWKAISFRSGSTIFSILRSKAKLGEIARFRYVLRHDKAIAASIDTSSRNLYGWV</sequence>